<feature type="compositionally biased region" description="Acidic residues" evidence="2">
    <location>
        <begin position="386"/>
        <end position="395"/>
    </location>
</feature>
<gene>
    <name evidence="3" type="ORF">CEPIT_LOCUS21922</name>
    <name evidence="4" type="ORF">CEPIT_LOCUS44831</name>
</gene>
<keyword evidence="5" id="KW-1185">Reference proteome</keyword>
<evidence type="ECO:0000313" key="3">
    <source>
        <dbReference type="EMBL" id="CAH9117533.1"/>
    </source>
</evidence>
<dbReference type="AlphaFoldDB" id="A0AAV0E829"/>
<evidence type="ECO:0000256" key="2">
    <source>
        <dbReference type="SAM" id="MobiDB-lite"/>
    </source>
</evidence>
<evidence type="ECO:0000313" key="4">
    <source>
        <dbReference type="EMBL" id="CAH9148859.1"/>
    </source>
</evidence>
<dbReference type="EMBL" id="CAMAPF010001274">
    <property type="protein sequence ID" value="CAH9148859.1"/>
    <property type="molecule type" value="Genomic_DNA"/>
</dbReference>
<keyword evidence="1" id="KW-0175">Coiled coil</keyword>
<proteinExistence type="predicted"/>
<sequence length="410" mass="44467">MDVQAFARLSKKLAKVPKKKEAPSQQKAVDEYFRGDGAPKTAEGEGPSKEVAALDTSADAGAPQVGGLKRKNVGKGVMPPETKKKKRAEGGKDAPLVIIEEPSSFLSSEPAPLEDLDEGPWPQETVQFSFKKGTAIMHGTLDPREFLRGATPPLDRATLGRFDDETLELKALQASVSASVALGEYVRRVGQMRSKKAQNDAALEKLIRENAEAIRYGAELEAALKKAGEELKATEERARAEGKADAERAAAEAAKLVAEEAEREKSEAISKAKGEAVAEFMAGGWKAEDHKQWAASVIEQGVDGWVAGPGSEWMALKGKNYFDGGEFFTQRLIYRKLAGHFGIDPSNFDPSVYGLLPRQPDVRIPLPEGEERRQLADSELMRECGLEDEDEVEDDATSKTKEDAAEGAQT</sequence>
<organism evidence="3 5">
    <name type="scientific">Cuscuta epithymum</name>
    <dbReference type="NCBI Taxonomy" id="186058"/>
    <lineage>
        <taxon>Eukaryota</taxon>
        <taxon>Viridiplantae</taxon>
        <taxon>Streptophyta</taxon>
        <taxon>Embryophyta</taxon>
        <taxon>Tracheophyta</taxon>
        <taxon>Spermatophyta</taxon>
        <taxon>Magnoliopsida</taxon>
        <taxon>eudicotyledons</taxon>
        <taxon>Gunneridae</taxon>
        <taxon>Pentapetalae</taxon>
        <taxon>asterids</taxon>
        <taxon>lamiids</taxon>
        <taxon>Solanales</taxon>
        <taxon>Convolvulaceae</taxon>
        <taxon>Cuscuteae</taxon>
        <taxon>Cuscuta</taxon>
        <taxon>Cuscuta subgen. Cuscuta</taxon>
    </lineage>
</organism>
<evidence type="ECO:0000256" key="1">
    <source>
        <dbReference type="SAM" id="Coils"/>
    </source>
</evidence>
<accession>A0AAV0E829</accession>
<comment type="caution">
    <text evidence="3">The sequence shown here is derived from an EMBL/GenBank/DDBJ whole genome shotgun (WGS) entry which is preliminary data.</text>
</comment>
<feature type="coiled-coil region" evidence="1">
    <location>
        <begin position="217"/>
        <end position="271"/>
    </location>
</feature>
<name>A0AAV0E829_9ASTE</name>
<evidence type="ECO:0000313" key="5">
    <source>
        <dbReference type="Proteomes" id="UP001152523"/>
    </source>
</evidence>
<feature type="region of interest" description="Disordered" evidence="2">
    <location>
        <begin position="13"/>
        <end position="121"/>
    </location>
</feature>
<dbReference type="EMBL" id="CAMAPF010000439">
    <property type="protein sequence ID" value="CAH9117533.1"/>
    <property type="molecule type" value="Genomic_DNA"/>
</dbReference>
<evidence type="ECO:0008006" key="6">
    <source>
        <dbReference type="Google" id="ProtNLM"/>
    </source>
</evidence>
<reference evidence="3" key="1">
    <citation type="submission" date="2022-07" db="EMBL/GenBank/DDBJ databases">
        <authorList>
            <person name="Macas J."/>
            <person name="Novak P."/>
            <person name="Neumann P."/>
        </authorList>
    </citation>
    <scope>NUCLEOTIDE SEQUENCE</scope>
</reference>
<feature type="region of interest" description="Disordered" evidence="2">
    <location>
        <begin position="383"/>
        <end position="410"/>
    </location>
</feature>
<protein>
    <recommendedName>
        <fullName evidence="6">GYF domain-containing protein</fullName>
    </recommendedName>
</protein>
<dbReference type="Proteomes" id="UP001152523">
    <property type="component" value="Unassembled WGS sequence"/>
</dbReference>